<evidence type="ECO:0000313" key="2">
    <source>
        <dbReference type="EMBL" id="QHU22975.1"/>
    </source>
</evidence>
<accession>A0A6C0KYD4</accession>
<evidence type="ECO:0000256" key="1">
    <source>
        <dbReference type="SAM" id="Phobius"/>
    </source>
</evidence>
<keyword evidence="1" id="KW-0472">Membrane</keyword>
<keyword evidence="1" id="KW-0812">Transmembrane</keyword>
<organism evidence="2">
    <name type="scientific">viral metagenome</name>
    <dbReference type="NCBI Taxonomy" id="1070528"/>
    <lineage>
        <taxon>unclassified sequences</taxon>
        <taxon>metagenomes</taxon>
        <taxon>organismal metagenomes</taxon>
    </lineage>
</organism>
<name>A0A6C0KYD4_9ZZZZ</name>
<dbReference type="EMBL" id="MN741020">
    <property type="protein sequence ID" value="QHU22975.1"/>
    <property type="molecule type" value="Genomic_DNA"/>
</dbReference>
<protein>
    <submittedName>
        <fullName evidence="2">Uncharacterized protein</fullName>
    </submittedName>
</protein>
<proteinExistence type="predicted"/>
<keyword evidence="1" id="KW-1133">Transmembrane helix</keyword>
<feature type="transmembrane region" description="Helical" evidence="1">
    <location>
        <begin position="12"/>
        <end position="33"/>
    </location>
</feature>
<dbReference type="PROSITE" id="PS51257">
    <property type="entry name" value="PROKAR_LIPOPROTEIN"/>
    <property type="match status" value="1"/>
</dbReference>
<dbReference type="AlphaFoldDB" id="A0A6C0KYD4"/>
<sequence length="85" mass="9787">MVVNKHIDDVFALFALILMGCMISFVIVILNIINDNLNDGCMCSYYNWIPTNNNQHLTITKEFSNIFGVYGTTTYYRGGLCQYWC</sequence>
<reference evidence="2" key="1">
    <citation type="journal article" date="2020" name="Nature">
        <title>Giant virus diversity and host interactions through global metagenomics.</title>
        <authorList>
            <person name="Schulz F."/>
            <person name="Roux S."/>
            <person name="Paez-Espino D."/>
            <person name="Jungbluth S."/>
            <person name="Walsh D.A."/>
            <person name="Denef V.J."/>
            <person name="McMahon K.D."/>
            <person name="Konstantinidis K.T."/>
            <person name="Eloe-Fadrosh E.A."/>
            <person name="Kyrpides N.C."/>
            <person name="Woyke T."/>
        </authorList>
    </citation>
    <scope>NUCLEOTIDE SEQUENCE</scope>
    <source>
        <strain evidence="2">GVMAG-S-ERX555907-63</strain>
    </source>
</reference>